<comment type="caution">
    <text evidence="2">The sequence shown here is derived from an EMBL/GenBank/DDBJ whole genome shotgun (WGS) entry which is preliminary data.</text>
</comment>
<feature type="compositionally biased region" description="Low complexity" evidence="1">
    <location>
        <begin position="456"/>
        <end position="488"/>
    </location>
</feature>
<feature type="region of interest" description="Disordered" evidence="1">
    <location>
        <begin position="534"/>
        <end position="621"/>
    </location>
</feature>
<proteinExistence type="predicted"/>
<name>A0AAD4EM35_9AGAM</name>
<feature type="region of interest" description="Disordered" evidence="1">
    <location>
        <begin position="448"/>
        <end position="505"/>
    </location>
</feature>
<feature type="compositionally biased region" description="Polar residues" evidence="1">
    <location>
        <begin position="551"/>
        <end position="569"/>
    </location>
</feature>
<dbReference type="RefSeq" id="XP_041234283.1">
    <property type="nucleotide sequence ID" value="XM_041365893.1"/>
</dbReference>
<feature type="region of interest" description="Disordered" evidence="1">
    <location>
        <begin position="30"/>
        <end position="58"/>
    </location>
</feature>
<gene>
    <name evidence="2" type="ORF">F5891DRAFT_1180246</name>
</gene>
<accession>A0AAD4EM35</accession>
<evidence type="ECO:0000256" key="1">
    <source>
        <dbReference type="SAM" id="MobiDB-lite"/>
    </source>
</evidence>
<keyword evidence="3" id="KW-1185">Reference proteome</keyword>
<dbReference type="AlphaFoldDB" id="A0AAD4EM35"/>
<feature type="compositionally biased region" description="Polar residues" evidence="1">
    <location>
        <begin position="583"/>
        <end position="592"/>
    </location>
</feature>
<dbReference type="EMBL" id="JABBWK010000001">
    <property type="protein sequence ID" value="KAG1908708.1"/>
    <property type="molecule type" value="Genomic_DNA"/>
</dbReference>
<protein>
    <submittedName>
        <fullName evidence="2">Uncharacterized protein</fullName>
    </submittedName>
</protein>
<organism evidence="2 3">
    <name type="scientific">Suillus fuscotomentosus</name>
    <dbReference type="NCBI Taxonomy" id="1912939"/>
    <lineage>
        <taxon>Eukaryota</taxon>
        <taxon>Fungi</taxon>
        <taxon>Dikarya</taxon>
        <taxon>Basidiomycota</taxon>
        <taxon>Agaricomycotina</taxon>
        <taxon>Agaricomycetes</taxon>
        <taxon>Agaricomycetidae</taxon>
        <taxon>Boletales</taxon>
        <taxon>Suillineae</taxon>
        <taxon>Suillaceae</taxon>
        <taxon>Suillus</taxon>
    </lineage>
</organism>
<reference evidence="2" key="1">
    <citation type="journal article" date="2020" name="New Phytol.">
        <title>Comparative genomics reveals dynamic genome evolution in host specialist ectomycorrhizal fungi.</title>
        <authorList>
            <person name="Lofgren L.A."/>
            <person name="Nguyen N.H."/>
            <person name="Vilgalys R."/>
            <person name="Ruytinx J."/>
            <person name="Liao H.L."/>
            <person name="Branco S."/>
            <person name="Kuo A."/>
            <person name="LaButti K."/>
            <person name="Lipzen A."/>
            <person name="Andreopoulos W."/>
            <person name="Pangilinan J."/>
            <person name="Riley R."/>
            <person name="Hundley H."/>
            <person name="Na H."/>
            <person name="Barry K."/>
            <person name="Grigoriev I.V."/>
            <person name="Stajich J.E."/>
            <person name="Kennedy P.G."/>
        </authorList>
    </citation>
    <scope>NUCLEOTIDE SEQUENCE</scope>
    <source>
        <strain evidence="2">FC203</strain>
    </source>
</reference>
<evidence type="ECO:0000313" key="2">
    <source>
        <dbReference type="EMBL" id="KAG1908708.1"/>
    </source>
</evidence>
<evidence type="ECO:0000313" key="3">
    <source>
        <dbReference type="Proteomes" id="UP001195769"/>
    </source>
</evidence>
<dbReference type="GeneID" id="64660191"/>
<sequence length="844" mass="91627">MSAHHQCNQCLSPGCLSFFPQPADPSRCYCGHSSTSHDQSPPPAEPMRRPSFPPRGGIGPCSEFRSVGNIQIEDYFQLCTCGQHYSEHAQIGSVAPPQSSTLVRPPPSSLAIQNQPYRVPSTILPPNSSTLPSTNHNFFSDLPAHSIPLYQSPAISGPSLVTGYTPAHQASQLQVTHGHTTFGVPMSGVSMTTNGLRGRTRGRGRGIVISAPMRTLCIQLILIPQDRMLDYTSQYDEHSQVRRLRSGEELASDLQFLTERGLTRAVTLTGQRDADSVMNQILHAVTQMAHDGGLKFPTWEPEPLLLATDAPNREVRLQFHGLPFRFLQPGNSNATQGRRHLKVDSSFCWQTLEAGKFFKRCERIKSPEDSSLSLVYLCPKGGDVIGPLIKGSPYQHHCFANRIIAHLIQGYEDPPDIPNRFTTVPCNSACPPEDSVDPLELEARTPAPSPAICTRSIPSTPATSASAISTPSSASSASNNVSASNPVPRYHNRDRSASPGHASAGNTSILFHRESQSRPAVQERLIDLCPLVQIPRPRNGRPRSPLRAYPQPSSSHGSITLPPNQSQPAAASLVDTVPDGLPSSDNTGSTVSIVRRSLRQETRRHAQAHHDPGSPTVPSGTISFTSIDDLCNSINASANMDHSNIVLQIEAESLIHAATGLVGWLKHQRLHADDPHPYKAPSNASTFLIHPDAPEDRLNTFSMIWQVRAGHGDATDSIGDGVLRQVLEIALAHCISWKPAGDHSGDWILADADGDTCETLDDGYVSLKISHFPSEDKLDVVFALGQLAAIYMLKVGNGPDPISPALLECVINGVDSIVDLPWIRHFYQSLSPTLSLLHHQKSQT</sequence>
<feature type="compositionally biased region" description="Basic and acidic residues" evidence="1">
    <location>
        <begin position="598"/>
        <end position="612"/>
    </location>
</feature>
<dbReference type="Proteomes" id="UP001195769">
    <property type="component" value="Unassembled WGS sequence"/>
</dbReference>